<evidence type="ECO:0000313" key="1">
    <source>
        <dbReference type="EMBL" id="MBA5245454.1"/>
    </source>
</evidence>
<protein>
    <submittedName>
        <fullName evidence="1">Toxin</fullName>
    </submittedName>
</protein>
<evidence type="ECO:0000313" key="2">
    <source>
        <dbReference type="Proteomes" id="UP000523682"/>
    </source>
</evidence>
<dbReference type="EMBL" id="JACDTZ010000003">
    <property type="protein sequence ID" value="MBA5245454.1"/>
    <property type="molecule type" value="Genomic_DNA"/>
</dbReference>
<keyword evidence="2" id="KW-1185">Reference proteome</keyword>
<organism evidence="1 2">
    <name type="scientific">Corynebacterium haemomassiliense</name>
    <dbReference type="NCBI Taxonomy" id="2754726"/>
    <lineage>
        <taxon>Bacteria</taxon>
        <taxon>Bacillati</taxon>
        <taxon>Actinomycetota</taxon>
        <taxon>Actinomycetes</taxon>
        <taxon>Mycobacteriales</taxon>
        <taxon>Corynebacteriaceae</taxon>
        <taxon>Corynebacterium</taxon>
    </lineage>
</organism>
<comment type="caution">
    <text evidence="1">The sequence shown here is derived from an EMBL/GenBank/DDBJ whole genome shotgun (WGS) entry which is preliminary data.</text>
</comment>
<dbReference type="RefSeq" id="WP_181890085.1">
    <property type="nucleotide sequence ID" value="NZ_CP170998.1"/>
</dbReference>
<name>A0A7W2ED06_9CORY</name>
<proteinExistence type="predicted"/>
<accession>A0A7W2ED06</accession>
<sequence length="82" mass="9413">MQKNSPRILPSAHKHGASSDDILQAWKRYVKQFVERDDPLKVIRIGFDSQARLLEIGGEIYADGSEKIFHAMPARKRYLEGM</sequence>
<dbReference type="Proteomes" id="UP000523682">
    <property type="component" value="Unassembled WGS sequence"/>
</dbReference>
<reference evidence="1 2" key="1">
    <citation type="submission" date="2020-07" db="EMBL/GenBank/DDBJ databases">
        <title>Draft genome and description of Corynebacterium haemomassiliense strain Marseile-Q3615 sp. nov.</title>
        <authorList>
            <person name="Boxberger M."/>
            <person name="La Scola B."/>
        </authorList>
    </citation>
    <scope>NUCLEOTIDE SEQUENCE [LARGE SCALE GENOMIC DNA]</scope>
    <source>
        <strain evidence="1 2">Marseille-Q3615</strain>
    </source>
</reference>
<gene>
    <name evidence="1" type="ORF">H0193_11685</name>
</gene>
<dbReference type="AlphaFoldDB" id="A0A7W2ED06"/>